<dbReference type="HOGENOM" id="CLU_1125121_0_0_1"/>
<gene>
    <name evidence="2" type="ORF">SEPMUDRAFT_146061</name>
</gene>
<sequence>MWNLKVSTLYIRWSPGTEVQFIPSSTTCYNMASLRINIPSCGSSLSNRQSAPPSGKTTAAGPPVPTRASSLPLQRDNRPLVLMDSSMPGQPWSEDCSSSIYSRDVDNEKPMSPSCPSGSVDSDIAYRQKSRQYSISGLPVDDCSSSVYSRDVDDEKPVILLHRHCHDSPYPQSRPESTTNMAPGLAWPGAAGSNGLRTMYKVITSKTSKNTVKEELAGRADRTIHHGKPGYAQAKRLLMGRRLPVRS</sequence>
<evidence type="ECO:0000256" key="1">
    <source>
        <dbReference type="SAM" id="MobiDB-lite"/>
    </source>
</evidence>
<evidence type="ECO:0000313" key="2">
    <source>
        <dbReference type="EMBL" id="EMF16934.1"/>
    </source>
</evidence>
<reference evidence="2 3" key="1">
    <citation type="journal article" date="2012" name="PLoS Pathog.">
        <title>Diverse lifestyles and strategies of plant pathogenesis encoded in the genomes of eighteen Dothideomycetes fungi.</title>
        <authorList>
            <person name="Ohm R.A."/>
            <person name="Feau N."/>
            <person name="Henrissat B."/>
            <person name="Schoch C.L."/>
            <person name="Horwitz B.A."/>
            <person name="Barry K.W."/>
            <person name="Condon B.J."/>
            <person name="Copeland A.C."/>
            <person name="Dhillon B."/>
            <person name="Glaser F."/>
            <person name="Hesse C.N."/>
            <person name="Kosti I."/>
            <person name="LaButti K."/>
            <person name="Lindquist E.A."/>
            <person name="Lucas S."/>
            <person name="Salamov A.A."/>
            <person name="Bradshaw R.E."/>
            <person name="Ciuffetti L."/>
            <person name="Hamelin R.C."/>
            <person name="Kema G.H.J."/>
            <person name="Lawrence C."/>
            <person name="Scott J.A."/>
            <person name="Spatafora J.W."/>
            <person name="Turgeon B.G."/>
            <person name="de Wit P.J.G.M."/>
            <person name="Zhong S."/>
            <person name="Goodwin S.B."/>
            <person name="Grigoriev I.V."/>
        </authorList>
    </citation>
    <scope>NUCLEOTIDE SEQUENCE [LARGE SCALE GENOMIC DNA]</scope>
    <source>
        <strain evidence="2 3">SO2202</strain>
    </source>
</reference>
<protein>
    <submittedName>
        <fullName evidence="2">Uncharacterized protein</fullName>
    </submittedName>
</protein>
<feature type="region of interest" description="Disordered" evidence="1">
    <location>
        <begin position="43"/>
        <end position="121"/>
    </location>
</feature>
<dbReference type="RefSeq" id="XP_016765055.1">
    <property type="nucleotide sequence ID" value="XM_016903430.1"/>
</dbReference>
<evidence type="ECO:0000313" key="3">
    <source>
        <dbReference type="Proteomes" id="UP000016931"/>
    </source>
</evidence>
<organism evidence="2 3">
    <name type="scientific">Sphaerulina musiva (strain SO2202)</name>
    <name type="common">Poplar stem canker fungus</name>
    <name type="synonym">Septoria musiva</name>
    <dbReference type="NCBI Taxonomy" id="692275"/>
    <lineage>
        <taxon>Eukaryota</taxon>
        <taxon>Fungi</taxon>
        <taxon>Dikarya</taxon>
        <taxon>Ascomycota</taxon>
        <taxon>Pezizomycotina</taxon>
        <taxon>Dothideomycetes</taxon>
        <taxon>Dothideomycetidae</taxon>
        <taxon>Mycosphaerellales</taxon>
        <taxon>Mycosphaerellaceae</taxon>
        <taxon>Sphaerulina</taxon>
    </lineage>
</organism>
<dbReference type="GeneID" id="27900567"/>
<dbReference type="EMBL" id="KB456260">
    <property type="protein sequence ID" value="EMF16934.1"/>
    <property type="molecule type" value="Genomic_DNA"/>
</dbReference>
<feature type="compositionally biased region" description="Polar residues" evidence="1">
    <location>
        <begin position="43"/>
        <end position="57"/>
    </location>
</feature>
<dbReference type="Proteomes" id="UP000016931">
    <property type="component" value="Unassembled WGS sequence"/>
</dbReference>
<dbReference type="AlphaFoldDB" id="N1QMY5"/>
<proteinExistence type="predicted"/>
<name>N1QMY5_SPHMS</name>
<keyword evidence="3" id="KW-1185">Reference proteome</keyword>
<accession>N1QMY5</accession>